<feature type="transmembrane region" description="Helical" evidence="1">
    <location>
        <begin position="90"/>
        <end position="109"/>
    </location>
</feature>
<dbReference type="EMBL" id="OU503045">
    <property type="protein sequence ID" value="CAI9769276.1"/>
    <property type="molecule type" value="Genomic_DNA"/>
</dbReference>
<keyword evidence="3" id="KW-1185">Reference proteome</keyword>
<feature type="transmembrane region" description="Helical" evidence="1">
    <location>
        <begin position="187"/>
        <end position="208"/>
    </location>
</feature>
<keyword evidence="1" id="KW-0472">Membrane</keyword>
<evidence type="ECO:0000313" key="3">
    <source>
        <dbReference type="Proteomes" id="UP000834106"/>
    </source>
</evidence>
<feature type="transmembrane region" description="Helical" evidence="1">
    <location>
        <begin position="12"/>
        <end position="35"/>
    </location>
</feature>
<keyword evidence="1" id="KW-1133">Transmembrane helix</keyword>
<sequence>MPLTRFVADALGVVTICLVGALVLLGLFCTIYSFYFHNRVHGQVWWGTGEILRLNLLRRDGRVLDALNLKWQETRSGTLSPKWNAKTAGYVLLCCLPMFVLQLVVILIGPEYNKENRWHKLPPYFIKAAAASKTKDNDNVALCTYPLLSTIFLGLFATILTTYLFWLGRRILHLVINKGLQKRVYALIFSFSSFLPLRVTLLGLSVLFEPEKLLFDAIAFLAFLSLLCCAGVGICTLVYLPVADSLALQTVQRDMESRRTSDLYNDTISLIANQSPLEESAIRIPRGSLDTSVSFSTTENEEVAFVELSRFTSILHSPQLHQVHGP</sequence>
<dbReference type="AlphaFoldDB" id="A0AAD1ZGD5"/>
<proteinExistence type="predicted"/>
<dbReference type="PANTHER" id="PTHR34116:SF2">
    <property type="entry name" value="THH1_TOM1_TOM3 DOMAIN-CONTAINING PROTEIN"/>
    <property type="match status" value="1"/>
</dbReference>
<dbReference type="Proteomes" id="UP000834106">
    <property type="component" value="Chromosome 10"/>
</dbReference>
<evidence type="ECO:0000256" key="1">
    <source>
        <dbReference type="SAM" id="Phobius"/>
    </source>
</evidence>
<protein>
    <recommendedName>
        <fullName evidence="4">Transmembrane protein</fullName>
    </recommendedName>
</protein>
<keyword evidence="1" id="KW-0812">Transmembrane</keyword>
<accession>A0AAD1ZGD5</accession>
<dbReference type="PANTHER" id="PTHR34116">
    <property type="entry name" value="PLASMINOGEN ACTIVATOR INHIBITOR"/>
    <property type="match status" value="1"/>
</dbReference>
<reference evidence="2" key="1">
    <citation type="submission" date="2023-05" db="EMBL/GenBank/DDBJ databases">
        <authorList>
            <person name="Huff M."/>
        </authorList>
    </citation>
    <scope>NUCLEOTIDE SEQUENCE</scope>
</reference>
<evidence type="ECO:0008006" key="4">
    <source>
        <dbReference type="Google" id="ProtNLM"/>
    </source>
</evidence>
<feature type="transmembrane region" description="Helical" evidence="1">
    <location>
        <begin position="214"/>
        <end position="240"/>
    </location>
</feature>
<organism evidence="2 3">
    <name type="scientific">Fraxinus pennsylvanica</name>
    <dbReference type="NCBI Taxonomy" id="56036"/>
    <lineage>
        <taxon>Eukaryota</taxon>
        <taxon>Viridiplantae</taxon>
        <taxon>Streptophyta</taxon>
        <taxon>Embryophyta</taxon>
        <taxon>Tracheophyta</taxon>
        <taxon>Spermatophyta</taxon>
        <taxon>Magnoliopsida</taxon>
        <taxon>eudicotyledons</taxon>
        <taxon>Gunneridae</taxon>
        <taxon>Pentapetalae</taxon>
        <taxon>asterids</taxon>
        <taxon>lamiids</taxon>
        <taxon>Lamiales</taxon>
        <taxon>Oleaceae</taxon>
        <taxon>Oleeae</taxon>
        <taxon>Fraxinus</taxon>
    </lineage>
</organism>
<feature type="transmembrane region" description="Helical" evidence="1">
    <location>
        <begin position="145"/>
        <end position="166"/>
    </location>
</feature>
<evidence type="ECO:0000313" key="2">
    <source>
        <dbReference type="EMBL" id="CAI9769276.1"/>
    </source>
</evidence>
<name>A0AAD1ZGD5_9LAMI</name>
<gene>
    <name evidence="2" type="ORF">FPE_LOCUS17014</name>
</gene>